<dbReference type="Gene3D" id="2.130.10.10">
    <property type="entry name" value="YVTN repeat-like/Quinoprotein amine dehydrogenase"/>
    <property type="match status" value="2"/>
</dbReference>
<dbReference type="GeneID" id="117651200"/>
<accession>A0A6P8ZZN6</accession>
<keyword evidence="12" id="KW-1185">Reference proteome</keyword>
<dbReference type="PANTHER" id="PTHR12442">
    <property type="entry name" value="DYNEIN INTERMEDIATE CHAIN"/>
    <property type="match status" value="1"/>
</dbReference>
<keyword evidence="3" id="KW-0853">WD repeat</keyword>
<dbReference type="InParanoid" id="A0A6P8ZZN6"/>
<dbReference type="SMART" id="SM00320">
    <property type="entry name" value="WD40"/>
    <property type="match status" value="5"/>
</dbReference>
<dbReference type="GO" id="GO:0003341">
    <property type="term" value="P:cilium movement"/>
    <property type="evidence" value="ECO:0007669"/>
    <property type="project" value="TreeGrafter"/>
</dbReference>
<evidence type="ECO:0000256" key="10">
    <source>
        <dbReference type="ARBA" id="ARBA00040002"/>
    </source>
</evidence>
<sequence length="334" mass="36475">MPAALFCSSAVTALSFSADRPNLLAAAVQAGHVYVVDVSLHVEDARAVRRLQSGKAPTAFAPVWDVQWFTYTDFVASAEEVLAVGDDGWVCKWNLDRDWESYPLCRVQHYPEPGRSSPKAAKGVADPGACEPRVLSALCVALLPGTRYLVATKEGVVAECHVHRRSSRPVLSAAHAGPIYAIRRSPFCGNLYLTAGADWTACLWLRGWEEPLVKLCSPQNAAVESAAWSPCHATLLATASGKELQVWDIARRAASARPVAVVVNERAQRFTRVDWARDGLSLVSGDRAGHVWVHHLGDLPHRPRLPREALVAALSVLVPPHRRPLLREKLLCDD</sequence>
<reference evidence="13" key="1">
    <citation type="submission" date="2025-08" db="UniProtKB">
        <authorList>
            <consortium name="RefSeq"/>
        </authorList>
    </citation>
    <scope>IDENTIFICATION</scope>
    <source>
        <tissue evidence="13">Total insect</tissue>
    </source>
</reference>
<dbReference type="SUPFAM" id="SSF50978">
    <property type="entry name" value="WD40 repeat-like"/>
    <property type="match status" value="1"/>
</dbReference>
<evidence type="ECO:0000256" key="9">
    <source>
        <dbReference type="ARBA" id="ARBA00024190"/>
    </source>
</evidence>
<name>A0A6P8ZZN6_THRPL</name>
<evidence type="ECO:0000256" key="4">
    <source>
        <dbReference type="ARBA" id="ARBA00022737"/>
    </source>
</evidence>
<keyword evidence="5" id="KW-0282">Flagellum</keyword>
<evidence type="ECO:0000256" key="5">
    <source>
        <dbReference type="ARBA" id="ARBA00022846"/>
    </source>
</evidence>
<evidence type="ECO:0000313" key="12">
    <source>
        <dbReference type="Proteomes" id="UP000515158"/>
    </source>
</evidence>
<evidence type="ECO:0000313" key="13">
    <source>
        <dbReference type="RefSeq" id="XP_034250903.1"/>
    </source>
</evidence>
<evidence type="ECO:0000256" key="3">
    <source>
        <dbReference type="ARBA" id="ARBA00022574"/>
    </source>
</evidence>
<organism evidence="13">
    <name type="scientific">Thrips palmi</name>
    <name type="common">Melon thrips</name>
    <dbReference type="NCBI Taxonomy" id="161013"/>
    <lineage>
        <taxon>Eukaryota</taxon>
        <taxon>Metazoa</taxon>
        <taxon>Ecdysozoa</taxon>
        <taxon>Arthropoda</taxon>
        <taxon>Hexapoda</taxon>
        <taxon>Insecta</taxon>
        <taxon>Pterygota</taxon>
        <taxon>Neoptera</taxon>
        <taxon>Paraneoptera</taxon>
        <taxon>Thysanoptera</taxon>
        <taxon>Terebrantia</taxon>
        <taxon>Thripoidea</taxon>
        <taxon>Thripidae</taxon>
        <taxon>Thrips</taxon>
    </lineage>
</organism>
<keyword evidence="2" id="KW-0963">Cytoplasm</keyword>
<dbReference type="InterPro" id="IPR036322">
    <property type="entry name" value="WD40_repeat_dom_sf"/>
</dbReference>
<dbReference type="OrthoDB" id="10259804at2759"/>
<keyword evidence="8" id="KW-0966">Cell projection</keyword>
<evidence type="ECO:0000256" key="7">
    <source>
        <dbReference type="ARBA" id="ARBA00023212"/>
    </source>
</evidence>
<keyword evidence="7" id="KW-0206">Cytoskeleton</keyword>
<proteinExistence type="predicted"/>
<keyword evidence="6" id="KW-0969">Cilium</keyword>
<dbReference type="PANTHER" id="PTHR12442:SF12">
    <property type="entry name" value="DYNEIN AXONEMAL INTERMEDIATE CHAIN 4"/>
    <property type="match status" value="1"/>
</dbReference>
<dbReference type="AlphaFoldDB" id="A0A6P8ZZN6"/>
<dbReference type="KEGG" id="tpal:117651200"/>
<comment type="subcellular location">
    <subcellularLocation>
        <location evidence="1">Cytoplasm</location>
        <location evidence="1">Cytoskeleton</location>
        <location evidence="1">Flagellum axoneme</location>
    </subcellularLocation>
    <subcellularLocation>
        <location evidence="9">Dynein axonemal particle</location>
    </subcellularLocation>
</comment>
<dbReference type="InterPro" id="IPR050687">
    <property type="entry name" value="Dynein_IC"/>
</dbReference>
<keyword evidence="4" id="KW-0677">Repeat</keyword>
<protein>
    <recommendedName>
        <fullName evidence="10">Dynein axonemal intermediate chain 4</fullName>
    </recommendedName>
    <alternativeName>
        <fullName evidence="11">WD repeat-containing protein 78</fullName>
    </alternativeName>
</protein>
<evidence type="ECO:0000256" key="11">
    <source>
        <dbReference type="ARBA" id="ARBA00041557"/>
    </source>
</evidence>
<evidence type="ECO:0000256" key="6">
    <source>
        <dbReference type="ARBA" id="ARBA00023069"/>
    </source>
</evidence>
<dbReference type="RefSeq" id="XP_034250903.1">
    <property type="nucleotide sequence ID" value="XM_034395012.1"/>
</dbReference>
<dbReference type="Proteomes" id="UP000515158">
    <property type="component" value="Unplaced"/>
</dbReference>
<dbReference type="GO" id="GO:0045504">
    <property type="term" value="F:dynein heavy chain binding"/>
    <property type="evidence" value="ECO:0007669"/>
    <property type="project" value="TreeGrafter"/>
</dbReference>
<evidence type="ECO:0000256" key="2">
    <source>
        <dbReference type="ARBA" id="ARBA00022490"/>
    </source>
</evidence>
<dbReference type="GO" id="GO:0045503">
    <property type="term" value="F:dynein light chain binding"/>
    <property type="evidence" value="ECO:0007669"/>
    <property type="project" value="TreeGrafter"/>
</dbReference>
<gene>
    <name evidence="13" type="primary">LOC117651200</name>
</gene>
<evidence type="ECO:0000256" key="1">
    <source>
        <dbReference type="ARBA" id="ARBA00004611"/>
    </source>
</evidence>
<dbReference type="InterPro" id="IPR001680">
    <property type="entry name" value="WD40_rpt"/>
</dbReference>
<evidence type="ECO:0000256" key="8">
    <source>
        <dbReference type="ARBA" id="ARBA00023273"/>
    </source>
</evidence>
<dbReference type="GO" id="GO:0005858">
    <property type="term" value="C:axonemal dynein complex"/>
    <property type="evidence" value="ECO:0007669"/>
    <property type="project" value="TreeGrafter"/>
</dbReference>
<dbReference type="GO" id="GO:0120293">
    <property type="term" value="C:dynein axonemal particle"/>
    <property type="evidence" value="ECO:0007669"/>
    <property type="project" value="UniProtKB-SubCell"/>
</dbReference>
<dbReference type="InterPro" id="IPR015943">
    <property type="entry name" value="WD40/YVTN_repeat-like_dom_sf"/>
</dbReference>